<evidence type="ECO:0000313" key="2">
    <source>
        <dbReference type="Proteomes" id="UP000805193"/>
    </source>
</evidence>
<feature type="non-terminal residue" evidence="1">
    <location>
        <position position="1514"/>
    </location>
</feature>
<organism evidence="1 2">
    <name type="scientific">Ixodes persulcatus</name>
    <name type="common">Taiga tick</name>
    <dbReference type="NCBI Taxonomy" id="34615"/>
    <lineage>
        <taxon>Eukaryota</taxon>
        <taxon>Metazoa</taxon>
        <taxon>Ecdysozoa</taxon>
        <taxon>Arthropoda</taxon>
        <taxon>Chelicerata</taxon>
        <taxon>Arachnida</taxon>
        <taxon>Acari</taxon>
        <taxon>Parasitiformes</taxon>
        <taxon>Ixodida</taxon>
        <taxon>Ixodoidea</taxon>
        <taxon>Ixodidae</taxon>
        <taxon>Ixodinae</taxon>
        <taxon>Ixodes</taxon>
    </lineage>
</organism>
<comment type="caution">
    <text evidence="1">The sequence shown here is derived from an EMBL/GenBank/DDBJ whole genome shotgun (WGS) entry which is preliminary data.</text>
</comment>
<protein>
    <submittedName>
        <fullName evidence="1">Uncharacterized protein</fullName>
    </submittedName>
</protein>
<proteinExistence type="predicted"/>
<name>A0AC60QKV3_IXOPE</name>
<keyword evidence="2" id="KW-1185">Reference proteome</keyword>
<reference evidence="1 2" key="1">
    <citation type="journal article" date="2020" name="Cell">
        <title>Large-Scale Comparative Analyses of Tick Genomes Elucidate Their Genetic Diversity and Vector Capacities.</title>
        <authorList>
            <consortium name="Tick Genome and Microbiome Consortium (TIGMIC)"/>
            <person name="Jia N."/>
            <person name="Wang J."/>
            <person name="Shi W."/>
            <person name="Du L."/>
            <person name="Sun Y."/>
            <person name="Zhan W."/>
            <person name="Jiang J.F."/>
            <person name="Wang Q."/>
            <person name="Zhang B."/>
            <person name="Ji P."/>
            <person name="Bell-Sakyi L."/>
            <person name="Cui X.M."/>
            <person name="Yuan T.T."/>
            <person name="Jiang B.G."/>
            <person name="Yang W.F."/>
            <person name="Lam T.T."/>
            <person name="Chang Q.C."/>
            <person name="Ding S.J."/>
            <person name="Wang X.J."/>
            <person name="Zhu J.G."/>
            <person name="Ruan X.D."/>
            <person name="Zhao L."/>
            <person name="Wei J.T."/>
            <person name="Ye R.Z."/>
            <person name="Que T.C."/>
            <person name="Du C.H."/>
            <person name="Zhou Y.H."/>
            <person name="Cheng J.X."/>
            <person name="Dai P.F."/>
            <person name="Guo W.B."/>
            <person name="Han X.H."/>
            <person name="Huang E.J."/>
            <person name="Li L.F."/>
            <person name="Wei W."/>
            <person name="Gao Y.C."/>
            <person name="Liu J.Z."/>
            <person name="Shao H.Z."/>
            <person name="Wang X."/>
            <person name="Wang C.C."/>
            <person name="Yang T.C."/>
            <person name="Huo Q.B."/>
            <person name="Li W."/>
            <person name="Chen H.Y."/>
            <person name="Chen S.E."/>
            <person name="Zhou L.G."/>
            <person name="Ni X.B."/>
            <person name="Tian J.H."/>
            <person name="Sheng Y."/>
            <person name="Liu T."/>
            <person name="Pan Y.S."/>
            <person name="Xia L.Y."/>
            <person name="Li J."/>
            <person name="Zhao F."/>
            <person name="Cao W.C."/>
        </authorList>
    </citation>
    <scope>NUCLEOTIDE SEQUENCE [LARGE SCALE GENOMIC DNA]</scope>
    <source>
        <strain evidence="1">Iper-2018</strain>
    </source>
</reference>
<accession>A0AC60QKV3</accession>
<dbReference type="Proteomes" id="UP000805193">
    <property type="component" value="Unassembled WGS sequence"/>
</dbReference>
<dbReference type="EMBL" id="JABSTQ010008547">
    <property type="protein sequence ID" value="KAG0434389.1"/>
    <property type="molecule type" value="Genomic_DNA"/>
</dbReference>
<evidence type="ECO:0000313" key="1">
    <source>
        <dbReference type="EMBL" id="KAG0434389.1"/>
    </source>
</evidence>
<gene>
    <name evidence="1" type="ORF">HPB47_019140</name>
</gene>
<sequence length="1514" mass="168803">MSSHGAASAAQEGRGNRNSEMTNQEYQVILPPLPSGTTVLHTVFLHGDARNRPYRLEHFRDELVRRGLFADVVALGAYQYNHVWAVTFKNQEGKKKILAAGDLTVKDSRCVVIDPCNQDTRLKLHWVLHFVHDDDVRAALAPYGKVIDITRDKWRLQGCQDKVSTTRSVTLRLRAGGTANDLPHQLRVAGDLALVVVPGRAPLCLRCRRTGHIRRECRVPRCASCGRFGHDEGECVRTYASVAETLRGNDPSEHLMDAADVEEVAGGGADEPPTGATPALPDLADGNGGSQEEGSPALKVLPASSANVDQAVDKADDAPAGTEPGEAMDTTGAVTKRPREDKAEGEQNAGSHLQRHPRKDEGPGSERQFQRGGRRDYNGSRQSNQPLKPSKLCLMSGDEEDDDKTSGASEHAAEGGEHRFIHINSPQKLKFCSNHISTAKYNFISFLPKFLFEQFRRYANVFFLFIALLQQIPNVSPTGRYTTAVPLVFIILVSALKEIVEDFKRHLADDAVNKSVVLALRDGEWKGVKWTQVTVGDFVKVTSGQFFPADLILLASSEPQGMCYIETANLDGETNLKIRQGLPQTAEMLTTKDLRTMSGYVECELPNRHLYEFTGNIRVNNLKTLPLSPDQILLRGAMLKNTTWVFGFVIYTGHETKLMMNSTAAPLKRSTVDKVTNTQIIMLFLLLIVLALISSVASELWTSQHAATDWYLGLDDLSSNSNFGFNFLTFIILYNNLIPISLQVTLEMVRFIQASFINMDTEMYHEETDTPAMARTSNLNEELGQVKYIFSDKTGTLTCNIMEFKRCSIAGRMYGSLEDGLDPKEIHDILQKNAPASAYIRDFFTLMAVCHTVVPETDEDYRTIRYQAASPDEGALVKGARDTGFVFTTRTPNFVIINVLGVEEKYEILNVIEFTSTRKRMSVIVRTPQGKIKLFCKGADTVIYERLGSESQSFKDINLKHLEEFASQGLRTLCLAQAEISPVYYEEWKASYHKAMTSIQFKERKIDDAAQLIETNLSLLGSTAIEDRLQDGVPETVADLLKADIKIWVLTGDKQETAINIGYSTHLISQSMPLLVINEDSLDATREAIRRHVHDFGDLLRKENELALVVDGKTLKYALSSDVRRDFVDIALSCKVCICCRVSPMQKAEIVDMVKSSTHCVTLAIGDGANDVAMIQSAHVGIGISGMEGLQAACASDYSIAQFRFLRRLLFVHGAWNHNRMCRLILYSFHKNICLYVIELWFAAVSGWSGQTLFERWSIGMYNVMFTAAPPLAIGLFDRTCSAEVMMKYPALYKSSQNAEGFNAKVFWVWIFDAIYHSIILFWLTMLGMKQDVAWPNGRDGGYLMFGNLVYTYVVVTVCLKAGLEMNSWTWPAHLAIWGSIGMWIVFLLIYCNVWPVLPVAADMAGLHIMIFSSGIFWMGLIIIPFMALLADIIVIVIKRSCFKSLTEAVRESEIAHADPGPVILRGTKQKLTETARLLKNVFMKPVTTAHVPIEVELKHGYAFSQEEHGVVPQ</sequence>